<dbReference type="AlphaFoldDB" id="V6LPI8"/>
<keyword evidence="3" id="KW-1185">Reference proteome</keyword>
<dbReference type="VEuPathDB" id="GiardiaDB:SS50377_27699"/>
<dbReference type="EMBL" id="KI546073">
    <property type="protein sequence ID" value="EST46525.1"/>
    <property type="molecule type" value="Genomic_DNA"/>
</dbReference>
<evidence type="ECO:0000313" key="2">
    <source>
        <dbReference type="EMBL" id="KAH0571398.1"/>
    </source>
</evidence>
<accession>V6LPI8</accession>
<reference evidence="1 2" key="1">
    <citation type="journal article" date="2014" name="PLoS Genet.">
        <title>The Genome of Spironucleus salmonicida Highlights a Fish Pathogen Adapted to Fluctuating Environments.</title>
        <authorList>
            <person name="Xu F."/>
            <person name="Jerlstrom-Hultqvist J."/>
            <person name="Einarsson E."/>
            <person name="Astvaldsson A."/>
            <person name="Svard S.G."/>
            <person name="Andersson J.O."/>
        </authorList>
    </citation>
    <scope>NUCLEOTIDE SEQUENCE</scope>
    <source>
        <strain evidence="2">ATCC 50377</strain>
    </source>
</reference>
<dbReference type="Proteomes" id="UP000018208">
    <property type="component" value="Unassembled WGS sequence"/>
</dbReference>
<reference evidence="2" key="2">
    <citation type="submission" date="2020-12" db="EMBL/GenBank/DDBJ databases">
        <title>New Spironucleus salmonicida genome in near-complete chromosomes.</title>
        <authorList>
            <person name="Xu F."/>
            <person name="Kurt Z."/>
            <person name="Jimenez-Gonzalez A."/>
            <person name="Astvaldsson A."/>
            <person name="Andersson J.O."/>
            <person name="Svard S.G."/>
        </authorList>
    </citation>
    <scope>NUCLEOTIDE SEQUENCE</scope>
    <source>
        <strain evidence="2">ATCC 50377</strain>
    </source>
</reference>
<protein>
    <submittedName>
        <fullName evidence="1">Uncharacterized protein</fullName>
    </submittedName>
</protein>
<gene>
    <name evidence="1" type="ORF">SS50377_13330</name>
    <name evidence="2" type="ORF">SS50377_27699</name>
</gene>
<proteinExistence type="predicted"/>
<name>V6LPI8_9EUKA</name>
<evidence type="ECO:0000313" key="1">
    <source>
        <dbReference type="EMBL" id="EST46525.1"/>
    </source>
</evidence>
<organism evidence="1">
    <name type="scientific">Spironucleus salmonicida</name>
    <dbReference type="NCBI Taxonomy" id="348837"/>
    <lineage>
        <taxon>Eukaryota</taxon>
        <taxon>Metamonada</taxon>
        <taxon>Diplomonadida</taxon>
        <taxon>Hexamitidae</taxon>
        <taxon>Hexamitinae</taxon>
        <taxon>Spironucleus</taxon>
    </lineage>
</organism>
<dbReference type="EMBL" id="AUWU02000007">
    <property type="protein sequence ID" value="KAH0571398.1"/>
    <property type="molecule type" value="Genomic_DNA"/>
</dbReference>
<evidence type="ECO:0000313" key="3">
    <source>
        <dbReference type="Proteomes" id="UP000018208"/>
    </source>
</evidence>
<sequence length="106" mass="12382">MEYVTILLKLSDNLPVRKIESLSDETFNGQLNYLIEFIETPEGQILFQTLTEKDQQLITKLKQRTIKIRESSNFFYDSADRQDVQPSPVKPRTDKGIKSVQINYIE</sequence>